<comment type="caution">
    <text evidence="1">The sequence shown here is derived from an EMBL/GenBank/DDBJ whole genome shotgun (WGS) entry which is preliminary data.</text>
</comment>
<sequence>MYCIHCNLTGLLIQGQLPNTVLCIELNRGRFILNASFDIVNNLHLHILAYCQITSKIMEHLLDTIID</sequence>
<dbReference type="AlphaFoldDB" id="A0AAN9IPM1"/>
<dbReference type="EMBL" id="JAYWIO010000002">
    <property type="protein sequence ID" value="KAK7283928.1"/>
    <property type="molecule type" value="Genomic_DNA"/>
</dbReference>
<reference evidence="1 2" key="1">
    <citation type="submission" date="2024-01" db="EMBL/GenBank/DDBJ databases">
        <title>The genomes of 5 underutilized Papilionoideae crops provide insights into root nodulation and disease resistanc.</title>
        <authorList>
            <person name="Yuan L."/>
        </authorList>
    </citation>
    <scope>NUCLEOTIDE SEQUENCE [LARGE SCALE GENOMIC DNA]</scope>
    <source>
        <strain evidence="1">ZHUSHIDOU_FW_LH</strain>
        <tissue evidence="1">Leaf</tissue>
    </source>
</reference>
<dbReference type="Proteomes" id="UP001372338">
    <property type="component" value="Unassembled WGS sequence"/>
</dbReference>
<evidence type="ECO:0000313" key="2">
    <source>
        <dbReference type="Proteomes" id="UP001372338"/>
    </source>
</evidence>
<evidence type="ECO:0000313" key="1">
    <source>
        <dbReference type="EMBL" id="KAK7283928.1"/>
    </source>
</evidence>
<gene>
    <name evidence="1" type="ORF">RIF29_13677</name>
</gene>
<accession>A0AAN9IPM1</accession>
<proteinExistence type="predicted"/>
<organism evidence="1 2">
    <name type="scientific">Crotalaria pallida</name>
    <name type="common">Smooth rattlebox</name>
    <name type="synonym">Crotalaria striata</name>
    <dbReference type="NCBI Taxonomy" id="3830"/>
    <lineage>
        <taxon>Eukaryota</taxon>
        <taxon>Viridiplantae</taxon>
        <taxon>Streptophyta</taxon>
        <taxon>Embryophyta</taxon>
        <taxon>Tracheophyta</taxon>
        <taxon>Spermatophyta</taxon>
        <taxon>Magnoliopsida</taxon>
        <taxon>eudicotyledons</taxon>
        <taxon>Gunneridae</taxon>
        <taxon>Pentapetalae</taxon>
        <taxon>rosids</taxon>
        <taxon>fabids</taxon>
        <taxon>Fabales</taxon>
        <taxon>Fabaceae</taxon>
        <taxon>Papilionoideae</taxon>
        <taxon>50 kb inversion clade</taxon>
        <taxon>genistoids sensu lato</taxon>
        <taxon>core genistoids</taxon>
        <taxon>Crotalarieae</taxon>
        <taxon>Crotalaria</taxon>
    </lineage>
</organism>
<keyword evidence="2" id="KW-1185">Reference proteome</keyword>
<protein>
    <submittedName>
        <fullName evidence="1">Uncharacterized protein</fullName>
    </submittedName>
</protein>
<name>A0AAN9IPM1_CROPI</name>